<keyword evidence="8" id="KW-1185">Reference proteome</keyword>
<evidence type="ECO:0000256" key="2">
    <source>
        <dbReference type="ARBA" id="ARBA00022771"/>
    </source>
</evidence>
<accession>A0A4Q9NUL3</accession>
<dbReference type="PROSITE" id="PS50865">
    <property type="entry name" value="ZF_MYND_2"/>
    <property type="match status" value="1"/>
</dbReference>
<evidence type="ECO:0000313" key="6">
    <source>
        <dbReference type="EMBL" id="TBU24813.1"/>
    </source>
</evidence>
<keyword evidence="1" id="KW-0479">Metal-binding</keyword>
<evidence type="ECO:0000256" key="1">
    <source>
        <dbReference type="ARBA" id="ARBA00022723"/>
    </source>
</evidence>
<proteinExistence type="predicted"/>
<dbReference type="EMBL" id="ML145142">
    <property type="protein sequence ID" value="TBU57069.1"/>
    <property type="molecule type" value="Genomic_DNA"/>
</dbReference>
<dbReference type="OrthoDB" id="5976465at2759"/>
<dbReference type="EMBL" id="ML143472">
    <property type="protein sequence ID" value="TBU24813.1"/>
    <property type="molecule type" value="Genomic_DNA"/>
</dbReference>
<dbReference type="GO" id="GO:0008270">
    <property type="term" value="F:zinc ion binding"/>
    <property type="evidence" value="ECO:0007669"/>
    <property type="project" value="UniProtKB-KW"/>
</dbReference>
<reference evidence="7 8" key="1">
    <citation type="submission" date="2019-01" db="EMBL/GenBank/DDBJ databases">
        <title>Draft genome sequences of three monokaryotic isolates of the white-rot basidiomycete fungus Dichomitus squalens.</title>
        <authorList>
            <consortium name="DOE Joint Genome Institute"/>
            <person name="Lopez S.C."/>
            <person name="Andreopoulos B."/>
            <person name="Pangilinan J."/>
            <person name="Lipzen A."/>
            <person name="Riley R."/>
            <person name="Ahrendt S."/>
            <person name="Ng V."/>
            <person name="Barry K."/>
            <person name="Daum C."/>
            <person name="Grigoriev I.V."/>
            <person name="Hilden K.S."/>
            <person name="Makela M.R."/>
            <person name="de Vries R.P."/>
        </authorList>
    </citation>
    <scope>NUCLEOTIDE SEQUENCE [LARGE SCALE GENOMIC DNA]</scope>
    <source>
        <strain evidence="7 8">CBS 464.89</strain>
        <strain evidence="6">OM18370.1</strain>
    </source>
</reference>
<evidence type="ECO:0000313" key="8">
    <source>
        <dbReference type="Proteomes" id="UP000292082"/>
    </source>
</evidence>
<evidence type="ECO:0000256" key="3">
    <source>
        <dbReference type="ARBA" id="ARBA00022833"/>
    </source>
</evidence>
<dbReference type="InterPro" id="IPR002893">
    <property type="entry name" value="Znf_MYND"/>
</dbReference>
<dbReference type="SUPFAM" id="SSF144232">
    <property type="entry name" value="HIT/MYND zinc finger-like"/>
    <property type="match status" value="1"/>
</dbReference>
<name>A0A4Q9NUL3_9APHY</name>
<feature type="domain" description="MYND-type" evidence="5">
    <location>
        <begin position="16"/>
        <end position="58"/>
    </location>
</feature>
<dbReference type="Pfam" id="PF01753">
    <property type="entry name" value="zf-MYND"/>
    <property type="match status" value="1"/>
</dbReference>
<dbReference type="AlphaFoldDB" id="A0A4Q9NUL3"/>
<evidence type="ECO:0000313" key="7">
    <source>
        <dbReference type="EMBL" id="TBU57069.1"/>
    </source>
</evidence>
<protein>
    <recommendedName>
        <fullName evidence="5">MYND-type domain-containing protein</fullName>
    </recommendedName>
</protein>
<evidence type="ECO:0000256" key="4">
    <source>
        <dbReference type="PROSITE-ProRule" id="PRU00134"/>
    </source>
</evidence>
<evidence type="ECO:0000259" key="5">
    <source>
        <dbReference type="PROSITE" id="PS50865"/>
    </source>
</evidence>
<dbReference type="Proteomes" id="UP000292957">
    <property type="component" value="Unassembled WGS sequence"/>
</dbReference>
<keyword evidence="2 4" id="KW-0863">Zinc-finger</keyword>
<dbReference type="Proteomes" id="UP000292082">
    <property type="component" value="Unassembled WGS sequence"/>
</dbReference>
<gene>
    <name evidence="7" type="ORF">BD310DRAFT_930275</name>
    <name evidence="6" type="ORF">BD311DRAFT_765833</name>
</gene>
<dbReference type="Gene3D" id="6.10.140.2220">
    <property type="match status" value="1"/>
</dbReference>
<sequence length="317" mass="35619">MSFRYTLSSPSTLRLCVICGLSPSDGVKLMKCNGCVDPPTYCSKECQKAHWPTHKASCQYISNKRMLSNGPCSLPDELHGFATLQHLTQAFSDYLSAHEWALETVTKISTLLRYDFGRCEQPDNAVLRFRFARSSPAGNPNSNPARTFTFLRTEWLDETDPRKISILAASRANGLAQFRRSCPPVVRSPDGAVLALFTLDGSVHNSLQSFPWYRPDPGGIASLGSHLDLPLEELTKICLRSLNTELPFRAPSEGVGQLQLPVPGRYKRIRKQWVWEPLFTDWVDYIEGHTQCSPLVVLEGLTMKPPPQDLMLLYYNI</sequence>
<organism evidence="7 8">
    <name type="scientific">Dichomitus squalens</name>
    <dbReference type="NCBI Taxonomy" id="114155"/>
    <lineage>
        <taxon>Eukaryota</taxon>
        <taxon>Fungi</taxon>
        <taxon>Dikarya</taxon>
        <taxon>Basidiomycota</taxon>
        <taxon>Agaricomycotina</taxon>
        <taxon>Agaricomycetes</taxon>
        <taxon>Polyporales</taxon>
        <taxon>Polyporaceae</taxon>
        <taxon>Dichomitus</taxon>
    </lineage>
</organism>
<keyword evidence="3" id="KW-0862">Zinc</keyword>